<dbReference type="InterPro" id="IPR011805">
    <property type="entry name" value="RNase_R"/>
</dbReference>
<dbReference type="Pfam" id="PF00773">
    <property type="entry name" value="RNB"/>
    <property type="match status" value="1"/>
</dbReference>
<dbReference type="InterPro" id="IPR011129">
    <property type="entry name" value="CSD"/>
</dbReference>
<dbReference type="InterPro" id="IPR013223">
    <property type="entry name" value="RNase_B_OB_dom"/>
</dbReference>
<proteinExistence type="inferred from homology"/>
<dbReference type="GO" id="GO:0003723">
    <property type="term" value="F:RNA binding"/>
    <property type="evidence" value="ECO:0007669"/>
    <property type="project" value="UniProtKB-UniRule"/>
</dbReference>
<evidence type="ECO:0000256" key="5">
    <source>
        <dbReference type="ARBA" id="ARBA00022801"/>
    </source>
</evidence>
<keyword evidence="4 8" id="KW-0540">Nuclease</keyword>
<dbReference type="Pfam" id="PF08206">
    <property type="entry name" value="OB_RNB"/>
    <property type="match status" value="1"/>
</dbReference>
<reference evidence="10" key="2">
    <citation type="submission" date="2024-06" db="EMBL/GenBank/DDBJ databases">
        <authorList>
            <person name="Petrova K.O."/>
            <person name="Toshchakov S.V."/>
            <person name="Boltjanskaja Y.V."/>
            <person name="Kevbrin V."/>
        </authorList>
    </citation>
    <scope>NUCLEOTIDE SEQUENCE</scope>
    <source>
        <strain evidence="10">Z-910T</strain>
    </source>
</reference>
<comment type="function">
    <text evidence="8">3'-5' exoribonuclease that releases 5'-nucleoside monophosphates and is involved in maturation of structured RNAs.</text>
</comment>
<dbReference type="InterPro" id="IPR004476">
    <property type="entry name" value="RNase_II/RNase_R"/>
</dbReference>
<dbReference type="InterPro" id="IPR040476">
    <property type="entry name" value="CSD2"/>
</dbReference>
<sequence length="701" mass="80673">MIKEKILSYMLEEAYKPLTFDELIKKFQLEQQDVNSFKNILDEMEKQGEIIQTRTKRYGVPERMNLVVGRLQGHSKGFGFILSTDPEKEDVFVSPEDMNGALHNDKVVARLHKGGARRREGEIIRILERANTTVVGTFEKSNNFGFVTPDDKRINLDIFVPKSEFNKAQNEEVVVVEVTRWPDKRRNPEGRIIQKLGNKHNPGTDILTIMAKYKLDPQFPKDVVKEVDTVPEVLENHDLQNRKDFREWPIITIDGDDAKDLDDGVCVKELENGNFELSVHIADVSHYVKQGTALDKEAYERSTSVYLVDRVIPMLPEKLSNGLCSLNPKQDRLTMSIVMEIDKNGKVVNHDIVQGVINSKERMTYTDVKKILVDNDEELISRYKGLVSQFKSMEKLALILNKRRQRRGAIDFEFPEAKVQLDSDGFPIAIVPRQRTIAERLIEEFMLVANETVAEHLAQLEIPAIYRIHEQPTSEKITALNEFIHNFGYHLKGSAEKIHPKILAELLDKIKGEAEQRIISTVTLRSMKQAKYHPENKGHFGLAAKFYTHFTSPIRRYPDLMVHRILKWIITGKMNGKRIKYLEKTMPDVGLHTSTQERKAEEAERETVDLKKVQYMEGHIGDEFEGIISGVTNFGMFVELPNTVEGLIHISNMTDDYYHYHEKTYSLLGEKSNKKYRLGDKVTVKVAQIDKNEKIIDFLLV</sequence>
<dbReference type="InterPro" id="IPR001900">
    <property type="entry name" value="RNase_II/R"/>
</dbReference>
<keyword evidence="5 8" id="KW-0378">Hydrolase</keyword>
<dbReference type="PROSITE" id="PS50126">
    <property type="entry name" value="S1"/>
    <property type="match status" value="1"/>
</dbReference>
<evidence type="ECO:0000256" key="6">
    <source>
        <dbReference type="ARBA" id="ARBA00022839"/>
    </source>
</evidence>
<comment type="similarity">
    <text evidence="8">Belongs to the RNR ribonuclease family. RNase R subfamily.</text>
</comment>
<accession>A0AAU7VN70</accession>
<keyword evidence="6 8" id="KW-0269">Exonuclease</keyword>
<dbReference type="InterPro" id="IPR050180">
    <property type="entry name" value="RNR_Ribonuclease"/>
</dbReference>
<evidence type="ECO:0000259" key="9">
    <source>
        <dbReference type="PROSITE" id="PS50126"/>
    </source>
</evidence>
<dbReference type="PANTHER" id="PTHR23355:SF9">
    <property type="entry name" value="DIS3-LIKE EXONUCLEASE 2"/>
    <property type="match status" value="1"/>
</dbReference>
<organism evidence="10">
    <name type="scientific">Proteinivorax tanatarense</name>
    <dbReference type="NCBI Taxonomy" id="1260629"/>
    <lineage>
        <taxon>Bacteria</taxon>
        <taxon>Bacillati</taxon>
        <taxon>Bacillota</taxon>
        <taxon>Clostridia</taxon>
        <taxon>Eubacteriales</taxon>
        <taxon>Proteinivoracaceae</taxon>
        <taxon>Proteinivorax</taxon>
    </lineage>
</organism>
<dbReference type="GO" id="GO:0008859">
    <property type="term" value="F:exoribonuclease II activity"/>
    <property type="evidence" value="ECO:0007669"/>
    <property type="project" value="UniProtKB-UniRule"/>
</dbReference>
<dbReference type="RefSeq" id="WP_350344239.1">
    <property type="nucleotide sequence ID" value="NZ_CP158367.1"/>
</dbReference>
<keyword evidence="7 8" id="KW-0694">RNA-binding</keyword>
<dbReference type="AlphaFoldDB" id="A0AAU7VN70"/>
<dbReference type="SUPFAM" id="SSF50249">
    <property type="entry name" value="Nucleic acid-binding proteins"/>
    <property type="match status" value="4"/>
</dbReference>
<dbReference type="GO" id="GO:0006402">
    <property type="term" value="P:mRNA catabolic process"/>
    <property type="evidence" value="ECO:0007669"/>
    <property type="project" value="TreeGrafter"/>
</dbReference>
<evidence type="ECO:0000256" key="8">
    <source>
        <dbReference type="HAMAP-Rule" id="MF_01895"/>
    </source>
</evidence>
<dbReference type="Gene3D" id="2.40.50.140">
    <property type="entry name" value="Nucleic acid-binding proteins"/>
    <property type="match status" value="3"/>
</dbReference>
<dbReference type="NCBIfam" id="TIGR02063">
    <property type="entry name" value="RNase_R"/>
    <property type="match status" value="1"/>
</dbReference>
<name>A0AAU7VN70_9FIRM</name>
<dbReference type="Pfam" id="PF17876">
    <property type="entry name" value="CSD2"/>
    <property type="match status" value="1"/>
</dbReference>
<dbReference type="SMART" id="SM00316">
    <property type="entry name" value="S1"/>
    <property type="match status" value="1"/>
</dbReference>
<dbReference type="Pfam" id="PF00575">
    <property type="entry name" value="S1"/>
    <property type="match status" value="1"/>
</dbReference>
<evidence type="ECO:0000256" key="7">
    <source>
        <dbReference type="ARBA" id="ARBA00022884"/>
    </source>
</evidence>
<dbReference type="EMBL" id="CP158367">
    <property type="protein sequence ID" value="XBX75495.1"/>
    <property type="molecule type" value="Genomic_DNA"/>
</dbReference>
<dbReference type="InterPro" id="IPR012340">
    <property type="entry name" value="NA-bd_OB-fold"/>
</dbReference>
<dbReference type="GO" id="GO:0005829">
    <property type="term" value="C:cytosol"/>
    <property type="evidence" value="ECO:0007669"/>
    <property type="project" value="TreeGrafter"/>
</dbReference>
<protein>
    <recommendedName>
        <fullName evidence="8">Ribonuclease R</fullName>
        <shortName evidence="8">RNase R</shortName>
        <ecNumber evidence="8">3.1.13.1</ecNumber>
    </recommendedName>
</protein>
<comment type="subcellular location">
    <subcellularLocation>
        <location evidence="2 8">Cytoplasm</location>
    </subcellularLocation>
</comment>
<feature type="domain" description="S1 motif" evidence="9">
    <location>
        <begin position="621"/>
        <end position="701"/>
    </location>
</feature>
<dbReference type="SMART" id="SM00955">
    <property type="entry name" value="RNB"/>
    <property type="match status" value="1"/>
</dbReference>
<comment type="catalytic activity">
    <reaction evidence="1 8">
        <text>Exonucleolytic cleavage in the 3'- to 5'-direction to yield nucleoside 5'-phosphates.</text>
        <dbReference type="EC" id="3.1.13.1"/>
    </reaction>
</comment>
<dbReference type="CDD" id="cd04471">
    <property type="entry name" value="S1_RNase_R"/>
    <property type="match status" value="1"/>
</dbReference>
<reference evidence="10" key="1">
    <citation type="journal article" date="2013" name="Extremophiles">
        <title>Proteinivorax tanatarense gen. nov., sp. nov., an anaerobic, haloalkaliphilic, proteolytic bacterium isolated from a decaying algal bloom, and proposal of Proteinivoraceae fam. nov.</title>
        <authorList>
            <person name="Kevbrin V."/>
            <person name="Boltyanskaya Y."/>
            <person name="Zhilina T."/>
            <person name="Kolganova T."/>
            <person name="Lavrentjeva E."/>
            <person name="Kuznetsov B."/>
        </authorList>
    </citation>
    <scope>NUCLEOTIDE SEQUENCE</scope>
    <source>
        <strain evidence="10">Z-910T</strain>
    </source>
</reference>
<dbReference type="EC" id="3.1.13.1" evidence="8"/>
<gene>
    <name evidence="8 10" type="primary">rnr</name>
    <name evidence="10" type="ORF">PRVXT_000630</name>
</gene>
<dbReference type="SMART" id="SM00357">
    <property type="entry name" value="CSP"/>
    <property type="match status" value="2"/>
</dbReference>
<evidence type="ECO:0000256" key="3">
    <source>
        <dbReference type="ARBA" id="ARBA00022490"/>
    </source>
</evidence>
<evidence type="ECO:0000256" key="2">
    <source>
        <dbReference type="ARBA" id="ARBA00004496"/>
    </source>
</evidence>
<evidence type="ECO:0000256" key="1">
    <source>
        <dbReference type="ARBA" id="ARBA00001849"/>
    </source>
</evidence>
<dbReference type="HAMAP" id="MF_01895">
    <property type="entry name" value="RNase_R"/>
    <property type="match status" value="1"/>
</dbReference>
<dbReference type="InterPro" id="IPR022966">
    <property type="entry name" value="RNase_II/R_CS"/>
</dbReference>
<dbReference type="PANTHER" id="PTHR23355">
    <property type="entry name" value="RIBONUCLEASE"/>
    <property type="match status" value="1"/>
</dbReference>
<keyword evidence="3 8" id="KW-0963">Cytoplasm</keyword>
<dbReference type="NCBIfam" id="TIGR00358">
    <property type="entry name" value="3_prime_RNase"/>
    <property type="match status" value="1"/>
</dbReference>
<evidence type="ECO:0000256" key="4">
    <source>
        <dbReference type="ARBA" id="ARBA00022722"/>
    </source>
</evidence>
<dbReference type="PROSITE" id="PS01175">
    <property type="entry name" value="RIBONUCLEASE_II"/>
    <property type="match status" value="1"/>
</dbReference>
<dbReference type="InterPro" id="IPR003029">
    <property type="entry name" value="S1_domain"/>
</dbReference>
<evidence type="ECO:0000313" key="10">
    <source>
        <dbReference type="EMBL" id="XBX75495.1"/>
    </source>
</evidence>